<dbReference type="PANTHER" id="PTHR43671">
    <property type="entry name" value="SERINE/THREONINE-PROTEIN KINASE NEK"/>
    <property type="match status" value="1"/>
</dbReference>
<dbReference type="InterPro" id="IPR011009">
    <property type="entry name" value="Kinase-like_dom_sf"/>
</dbReference>
<sequence>MASHSLVLTKKAYSILEISDAQQKQQAKRSDTETRAMENQFACFVATRLGVKFLYCESRLGAIYGSIKGDRREILHSVVERLGFLKTQGLNPSEVDLSNALLQHGISSLSISHKPPDQLDSLENIFKMAHDLRLVDMRTIHDEPYSDHLIQKFSAAVYLSREPLMTLIEFIKQNIISQNNKLTIRVEDEHEVKVGKDCSEVLTYVFGLAKSGLNDSLSDALPSIIQFMCQTIVTTEPIVDDRIALVILACLRQAQDFTLCRKVHHEHFKRQIFSYQFSFLDLTDLAYYLSCTTSEQQSWTIYYNDKVTGNAVSSFVSHINKQYKITVHSKLQPDITMKEQGRIIISNRNLDHLKSVLLSSVASIQSDMSMVLGMEAMQEGISPTPRLPSDPPSTLAFSVSPLPYKFGYISKVKYEAMQTAENVTYFNMVKDVMATSLQSYSRQPLECQYRKADHIWITGSQSLRHHFYKNVLIAPYVPMHWVKVKQPDGSAELEAKYEGRANAEMQSDIVSPETSEIVLLNSHRYTQISITTLTGEQSVISLYNNSEEAEPPGFIGCDYLAPAHEVKRKVLWKEMKPFDIVKDERVGRELPLPSKRGTESGDMTATTASKALDDDPDRFKPSTRPTSSVYDTTKSTAGGIRPLGVTTANEQQIKRQALEAFDTAGQCFYGDNIKFFSGKVYTQPNALPGARVLREGGNGLILEIYYEGTPYAVKRTAFRWREILIMPKLHHENILQLTAMLMGPPIEGYPRRRYVYHYYPRMTNDLGRLIGSYEKYCLRTLKDKFKNEKLLLNKILSNFRFVARELLKGLDYLHTLPNPIVHRDIKPSNILVLTDCDCPNPLACVCRKRPRIVLSDFDASLELATDGTLHPDPPRSLMTQGFYISSERTYHISPVGTIGFKSPEGFIHMIGNSADVMPVLTTKADIFSFGLVMLLIVLAEEGPRSMSKMGVLLLSLNTSKMKVDCTPKSPMGTVTITDKDINKILPFHRLKSEFTASLPAVVEFITNSLEIDPEHRPTAKDLLRHPFLDETGKY</sequence>
<keyword evidence="3" id="KW-0808">Transferase</keyword>
<dbReference type="SUPFAM" id="SSF56112">
    <property type="entry name" value="Protein kinase-like (PK-like)"/>
    <property type="match status" value="1"/>
</dbReference>
<dbReference type="eggNOG" id="KOG0660">
    <property type="taxonomic scope" value="Eukaryota"/>
</dbReference>
<evidence type="ECO:0000313" key="12">
    <source>
        <dbReference type="Proteomes" id="UP000007879"/>
    </source>
</evidence>
<reference evidence="11" key="2">
    <citation type="submission" date="2017-05" db="UniProtKB">
        <authorList>
            <consortium name="EnsemblMetazoa"/>
        </authorList>
    </citation>
    <scope>IDENTIFICATION</scope>
</reference>
<dbReference type="Proteomes" id="UP000007879">
    <property type="component" value="Unassembled WGS sequence"/>
</dbReference>
<dbReference type="EnsemblMetazoa" id="Aqu2.1.42137_001">
    <property type="protein sequence ID" value="Aqu2.1.42137_001"/>
    <property type="gene ID" value="Aqu2.1.42137"/>
</dbReference>
<keyword evidence="5" id="KW-0418">Kinase</keyword>
<dbReference type="SMART" id="SM00220">
    <property type="entry name" value="S_TKc"/>
    <property type="match status" value="1"/>
</dbReference>
<dbReference type="InterPro" id="IPR000719">
    <property type="entry name" value="Prot_kinase_dom"/>
</dbReference>
<dbReference type="GO" id="GO:0004674">
    <property type="term" value="F:protein serine/threonine kinase activity"/>
    <property type="evidence" value="ECO:0007669"/>
    <property type="project" value="UniProtKB-KW"/>
</dbReference>
<evidence type="ECO:0000259" key="10">
    <source>
        <dbReference type="PROSITE" id="PS50011"/>
    </source>
</evidence>
<accession>A0A1X7VPX2</accession>
<dbReference type="EC" id="2.7.11.1" evidence="1"/>
<reference evidence="12" key="1">
    <citation type="journal article" date="2010" name="Nature">
        <title>The Amphimedon queenslandica genome and the evolution of animal complexity.</title>
        <authorList>
            <person name="Srivastava M."/>
            <person name="Simakov O."/>
            <person name="Chapman J."/>
            <person name="Fahey B."/>
            <person name="Gauthier M.E."/>
            <person name="Mitros T."/>
            <person name="Richards G.S."/>
            <person name="Conaco C."/>
            <person name="Dacre M."/>
            <person name="Hellsten U."/>
            <person name="Larroux C."/>
            <person name="Putnam N.H."/>
            <person name="Stanke M."/>
            <person name="Adamska M."/>
            <person name="Darling A."/>
            <person name="Degnan S.M."/>
            <person name="Oakley T.H."/>
            <person name="Plachetzki D.C."/>
            <person name="Zhai Y."/>
            <person name="Adamski M."/>
            <person name="Calcino A."/>
            <person name="Cummins S.F."/>
            <person name="Goodstein D.M."/>
            <person name="Harris C."/>
            <person name="Jackson D.J."/>
            <person name="Leys S.P."/>
            <person name="Shu S."/>
            <person name="Woodcroft B.J."/>
            <person name="Vervoort M."/>
            <person name="Kosik K.S."/>
            <person name="Manning G."/>
            <person name="Degnan B.M."/>
            <person name="Rokhsar D.S."/>
        </authorList>
    </citation>
    <scope>NUCLEOTIDE SEQUENCE [LARGE SCALE GENOMIC DNA]</scope>
</reference>
<dbReference type="InterPro" id="IPR050660">
    <property type="entry name" value="NEK_Ser/Thr_kinase"/>
</dbReference>
<dbReference type="PROSITE" id="PS00108">
    <property type="entry name" value="PROTEIN_KINASE_ST"/>
    <property type="match status" value="1"/>
</dbReference>
<evidence type="ECO:0000256" key="2">
    <source>
        <dbReference type="ARBA" id="ARBA00022527"/>
    </source>
</evidence>
<dbReference type="PANTHER" id="PTHR43671:SF98">
    <property type="entry name" value="SERINE_THREONINE-PROTEIN KINASE NEK11"/>
    <property type="match status" value="1"/>
</dbReference>
<dbReference type="Pfam" id="PF00069">
    <property type="entry name" value="Pkinase"/>
    <property type="match status" value="1"/>
</dbReference>
<name>A0A1X7VPX2_AMPQE</name>
<dbReference type="InterPro" id="IPR008271">
    <property type="entry name" value="Ser/Thr_kinase_AS"/>
</dbReference>
<feature type="region of interest" description="Disordered" evidence="9">
    <location>
        <begin position="589"/>
        <end position="635"/>
    </location>
</feature>
<comment type="catalytic activity">
    <reaction evidence="7">
        <text>L-threonyl-[protein] + ATP = O-phospho-L-threonyl-[protein] + ADP + H(+)</text>
        <dbReference type="Rhea" id="RHEA:46608"/>
        <dbReference type="Rhea" id="RHEA-COMP:11060"/>
        <dbReference type="Rhea" id="RHEA-COMP:11605"/>
        <dbReference type="ChEBI" id="CHEBI:15378"/>
        <dbReference type="ChEBI" id="CHEBI:30013"/>
        <dbReference type="ChEBI" id="CHEBI:30616"/>
        <dbReference type="ChEBI" id="CHEBI:61977"/>
        <dbReference type="ChEBI" id="CHEBI:456216"/>
        <dbReference type="EC" id="2.7.11.1"/>
    </reaction>
</comment>
<dbReference type="EnsemblMetazoa" id="XM_020001752.1">
    <property type="protein sequence ID" value="XP_019857311.1"/>
    <property type="gene ID" value="LOC109585617"/>
</dbReference>
<keyword evidence="2" id="KW-0723">Serine/threonine-protein kinase</keyword>
<protein>
    <recommendedName>
        <fullName evidence="1">non-specific serine/threonine protein kinase</fullName>
        <ecNumber evidence="1">2.7.11.1</ecNumber>
    </recommendedName>
</protein>
<evidence type="ECO:0000256" key="1">
    <source>
        <dbReference type="ARBA" id="ARBA00012513"/>
    </source>
</evidence>
<dbReference type="PROSITE" id="PS50011">
    <property type="entry name" value="PROTEIN_KINASE_DOM"/>
    <property type="match status" value="1"/>
</dbReference>
<organism evidence="11">
    <name type="scientific">Amphimedon queenslandica</name>
    <name type="common">Sponge</name>
    <dbReference type="NCBI Taxonomy" id="400682"/>
    <lineage>
        <taxon>Eukaryota</taxon>
        <taxon>Metazoa</taxon>
        <taxon>Porifera</taxon>
        <taxon>Demospongiae</taxon>
        <taxon>Heteroscleromorpha</taxon>
        <taxon>Haplosclerida</taxon>
        <taxon>Niphatidae</taxon>
        <taxon>Amphimedon</taxon>
    </lineage>
</organism>
<dbReference type="OrthoDB" id="1405469at2759"/>
<evidence type="ECO:0000256" key="7">
    <source>
        <dbReference type="ARBA" id="ARBA00047899"/>
    </source>
</evidence>
<evidence type="ECO:0000313" key="11">
    <source>
        <dbReference type="EnsemblMetazoa" id="Aqu2.1.42137_001"/>
    </source>
</evidence>
<evidence type="ECO:0000256" key="3">
    <source>
        <dbReference type="ARBA" id="ARBA00022679"/>
    </source>
</evidence>
<feature type="compositionally biased region" description="Basic and acidic residues" evidence="9">
    <location>
        <begin position="611"/>
        <end position="620"/>
    </location>
</feature>
<feature type="compositionally biased region" description="Polar residues" evidence="9">
    <location>
        <begin position="623"/>
        <end position="635"/>
    </location>
</feature>
<evidence type="ECO:0000256" key="9">
    <source>
        <dbReference type="SAM" id="MobiDB-lite"/>
    </source>
</evidence>
<dbReference type="STRING" id="400682.A0A1X7VPX2"/>
<keyword evidence="6" id="KW-0067">ATP-binding</keyword>
<dbReference type="GO" id="GO:0005524">
    <property type="term" value="F:ATP binding"/>
    <property type="evidence" value="ECO:0007669"/>
    <property type="project" value="UniProtKB-KW"/>
</dbReference>
<proteinExistence type="predicted"/>
<keyword evidence="12" id="KW-1185">Reference proteome</keyword>
<evidence type="ECO:0000256" key="6">
    <source>
        <dbReference type="ARBA" id="ARBA00022840"/>
    </source>
</evidence>
<dbReference type="KEGG" id="aqu:109585617"/>
<evidence type="ECO:0000256" key="5">
    <source>
        <dbReference type="ARBA" id="ARBA00022777"/>
    </source>
</evidence>
<gene>
    <name evidence="11" type="primary">109585617</name>
</gene>
<evidence type="ECO:0000256" key="8">
    <source>
        <dbReference type="ARBA" id="ARBA00048679"/>
    </source>
</evidence>
<dbReference type="InParanoid" id="A0A1X7VPX2"/>
<dbReference type="AlphaFoldDB" id="A0A1X7VPX2"/>
<keyword evidence="4" id="KW-0547">Nucleotide-binding</keyword>
<evidence type="ECO:0000256" key="4">
    <source>
        <dbReference type="ARBA" id="ARBA00022741"/>
    </source>
</evidence>
<comment type="catalytic activity">
    <reaction evidence="8">
        <text>L-seryl-[protein] + ATP = O-phospho-L-seryl-[protein] + ADP + H(+)</text>
        <dbReference type="Rhea" id="RHEA:17989"/>
        <dbReference type="Rhea" id="RHEA-COMP:9863"/>
        <dbReference type="Rhea" id="RHEA-COMP:11604"/>
        <dbReference type="ChEBI" id="CHEBI:15378"/>
        <dbReference type="ChEBI" id="CHEBI:29999"/>
        <dbReference type="ChEBI" id="CHEBI:30616"/>
        <dbReference type="ChEBI" id="CHEBI:83421"/>
        <dbReference type="ChEBI" id="CHEBI:456216"/>
        <dbReference type="EC" id="2.7.11.1"/>
    </reaction>
</comment>
<dbReference type="Gene3D" id="1.10.510.10">
    <property type="entry name" value="Transferase(Phosphotransferase) domain 1"/>
    <property type="match status" value="1"/>
</dbReference>
<feature type="domain" description="Protein kinase" evidence="10">
    <location>
        <begin position="687"/>
        <end position="1028"/>
    </location>
</feature>